<dbReference type="Proteomes" id="UP000276215">
    <property type="component" value="Unassembled WGS sequence"/>
</dbReference>
<accession>A0A3N4K8K5</accession>
<name>A0A3N4K8K5_9PEZI</name>
<protein>
    <submittedName>
        <fullName evidence="1">Uncharacterized protein</fullName>
    </submittedName>
</protein>
<evidence type="ECO:0000313" key="1">
    <source>
        <dbReference type="EMBL" id="RPB04791.1"/>
    </source>
</evidence>
<evidence type="ECO:0000313" key="2">
    <source>
        <dbReference type="Proteomes" id="UP000276215"/>
    </source>
</evidence>
<proteinExistence type="predicted"/>
<dbReference type="EMBL" id="ML120356">
    <property type="protein sequence ID" value="RPB04791.1"/>
    <property type="molecule type" value="Genomic_DNA"/>
</dbReference>
<sequence>MSPPGIPIPIQNLAPGLQQPLPPAPVLKSREIRTHNLLRCFASPSLRHGDHILKAGRDRVLVHCQRWPSDRYTFISYY</sequence>
<gene>
    <name evidence="1" type="ORF">L873DRAFT_1171520</name>
</gene>
<reference evidence="1 2" key="1">
    <citation type="journal article" date="2018" name="Nat. Ecol. Evol.">
        <title>Pezizomycetes genomes reveal the molecular basis of ectomycorrhizal truffle lifestyle.</title>
        <authorList>
            <person name="Murat C."/>
            <person name="Payen T."/>
            <person name="Noel B."/>
            <person name="Kuo A."/>
            <person name="Morin E."/>
            <person name="Chen J."/>
            <person name="Kohler A."/>
            <person name="Krizsan K."/>
            <person name="Balestrini R."/>
            <person name="Da Silva C."/>
            <person name="Montanini B."/>
            <person name="Hainaut M."/>
            <person name="Levati E."/>
            <person name="Barry K.W."/>
            <person name="Belfiori B."/>
            <person name="Cichocki N."/>
            <person name="Clum A."/>
            <person name="Dockter R.B."/>
            <person name="Fauchery L."/>
            <person name="Guy J."/>
            <person name="Iotti M."/>
            <person name="Le Tacon F."/>
            <person name="Lindquist E.A."/>
            <person name="Lipzen A."/>
            <person name="Malagnac F."/>
            <person name="Mello A."/>
            <person name="Molinier V."/>
            <person name="Miyauchi S."/>
            <person name="Poulain J."/>
            <person name="Riccioni C."/>
            <person name="Rubini A."/>
            <person name="Sitrit Y."/>
            <person name="Splivallo R."/>
            <person name="Traeger S."/>
            <person name="Wang M."/>
            <person name="Zifcakova L."/>
            <person name="Wipf D."/>
            <person name="Zambonelli A."/>
            <person name="Paolocci F."/>
            <person name="Nowrousian M."/>
            <person name="Ottonello S."/>
            <person name="Baldrian P."/>
            <person name="Spatafora J.W."/>
            <person name="Henrissat B."/>
            <person name="Nagy L.G."/>
            <person name="Aury J.M."/>
            <person name="Wincker P."/>
            <person name="Grigoriev I.V."/>
            <person name="Bonfante P."/>
            <person name="Martin F.M."/>
        </authorList>
    </citation>
    <scope>NUCLEOTIDE SEQUENCE [LARGE SCALE GENOMIC DNA]</scope>
    <source>
        <strain evidence="1 2">120613-1</strain>
    </source>
</reference>
<keyword evidence="2" id="KW-1185">Reference proteome</keyword>
<dbReference type="AlphaFoldDB" id="A0A3N4K8K5"/>
<organism evidence="1 2">
    <name type="scientific">Choiromyces venosus 120613-1</name>
    <dbReference type="NCBI Taxonomy" id="1336337"/>
    <lineage>
        <taxon>Eukaryota</taxon>
        <taxon>Fungi</taxon>
        <taxon>Dikarya</taxon>
        <taxon>Ascomycota</taxon>
        <taxon>Pezizomycotina</taxon>
        <taxon>Pezizomycetes</taxon>
        <taxon>Pezizales</taxon>
        <taxon>Tuberaceae</taxon>
        <taxon>Choiromyces</taxon>
    </lineage>
</organism>